<protein>
    <submittedName>
        <fullName evidence="1">Uncharacterized protein</fullName>
    </submittedName>
</protein>
<reference evidence="1 2" key="1">
    <citation type="submission" date="2016-02" db="EMBL/GenBank/DDBJ databases">
        <title>Genome analysis of coral dinoflagellate symbionts highlights evolutionary adaptations to a symbiotic lifestyle.</title>
        <authorList>
            <person name="Aranda M."/>
            <person name="Li Y."/>
            <person name="Liew Y.J."/>
            <person name="Baumgarten S."/>
            <person name="Simakov O."/>
            <person name="Wilson M."/>
            <person name="Piel J."/>
            <person name="Ashoor H."/>
            <person name="Bougouffa S."/>
            <person name="Bajic V.B."/>
            <person name="Ryu T."/>
            <person name="Ravasi T."/>
            <person name="Bayer T."/>
            <person name="Micklem G."/>
            <person name="Kim H."/>
            <person name="Bhak J."/>
            <person name="Lajeunesse T.C."/>
            <person name="Voolstra C.R."/>
        </authorList>
    </citation>
    <scope>NUCLEOTIDE SEQUENCE [LARGE SCALE GENOMIC DNA]</scope>
    <source>
        <strain evidence="1 2">CCMP2467</strain>
    </source>
</reference>
<proteinExistence type="predicted"/>
<dbReference type="Proteomes" id="UP000186817">
    <property type="component" value="Unassembled WGS sequence"/>
</dbReference>
<organism evidence="1 2">
    <name type="scientific">Symbiodinium microadriaticum</name>
    <name type="common">Dinoflagellate</name>
    <name type="synonym">Zooxanthella microadriatica</name>
    <dbReference type="NCBI Taxonomy" id="2951"/>
    <lineage>
        <taxon>Eukaryota</taxon>
        <taxon>Sar</taxon>
        <taxon>Alveolata</taxon>
        <taxon>Dinophyceae</taxon>
        <taxon>Suessiales</taxon>
        <taxon>Symbiodiniaceae</taxon>
        <taxon>Symbiodinium</taxon>
    </lineage>
</organism>
<dbReference type="OrthoDB" id="446848at2759"/>
<dbReference type="EMBL" id="LSRX01000685">
    <property type="protein sequence ID" value="OLP90967.1"/>
    <property type="molecule type" value="Genomic_DNA"/>
</dbReference>
<accession>A0A1Q9D789</accession>
<comment type="caution">
    <text evidence="1">The sequence shown here is derived from an EMBL/GenBank/DDBJ whole genome shotgun (WGS) entry which is preliminary data.</text>
</comment>
<gene>
    <name evidence="1" type="ORF">AK812_SmicGene27386</name>
</gene>
<evidence type="ECO:0000313" key="1">
    <source>
        <dbReference type="EMBL" id="OLP90967.1"/>
    </source>
</evidence>
<dbReference type="AlphaFoldDB" id="A0A1Q9D789"/>
<keyword evidence="2" id="KW-1185">Reference proteome</keyword>
<evidence type="ECO:0000313" key="2">
    <source>
        <dbReference type="Proteomes" id="UP000186817"/>
    </source>
</evidence>
<name>A0A1Q9D789_SYMMI</name>
<sequence length="174" mass="18086">MGGSELHSGVLKPRLRKIAVAWRAATILGGSPLAGAAARPAASALEAQPAAGASTLHTTLALSMDHFSAAGNLAERVWRRCTTACTPHRADRVCSARHGATTRPPPHALQTCAGAVAGEAGRIGTSRERVVARPLARQLSEEFKRACAPFQDALGTEAGADALVRAARVPWREA</sequence>